<accession>A0A372ELP7</accession>
<evidence type="ECO:0000313" key="2">
    <source>
        <dbReference type="EMBL" id="RFP80205.1"/>
    </source>
</evidence>
<evidence type="ECO:0000259" key="1">
    <source>
        <dbReference type="SMART" id="SM00421"/>
    </source>
</evidence>
<name>A0A372ELP7_9BURK</name>
<dbReference type="GO" id="GO:0003677">
    <property type="term" value="F:DNA binding"/>
    <property type="evidence" value="ECO:0007669"/>
    <property type="project" value="InterPro"/>
</dbReference>
<dbReference type="SMART" id="SM00421">
    <property type="entry name" value="HTH_LUXR"/>
    <property type="match status" value="1"/>
</dbReference>
<dbReference type="EMBL" id="QVLS01000003">
    <property type="protein sequence ID" value="RFP80205.1"/>
    <property type="molecule type" value="Genomic_DNA"/>
</dbReference>
<dbReference type="InterPro" id="IPR000792">
    <property type="entry name" value="Tscrpt_reg_LuxR_C"/>
</dbReference>
<gene>
    <name evidence="2" type="ORF">DY262_07135</name>
</gene>
<dbReference type="InterPro" id="IPR016032">
    <property type="entry name" value="Sig_transdc_resp-reg_C-effctor"/>
</dbReference>
<comment type="caution">
    <text evidence="2">The sequence shown here is derived from an EMBL/GenBank/DDBJ whole genome shotgun (WGS) entry which is preliminary data.</text>
</comment>
<evidence type="ECO:0000313" key="3">
    <source>
        <dbReference type="Proteomes" id="UP000261931"/>
    </source>
</evidence>
<feature type="domain" description="HTH luxR-type" evidence="1">
    <location>
        <begin position="305"/>
        <end position="362"/>
    </location>
</feature>
<proteinExistence type="predicted"/>
<protein>
    <submittedName>
        <fullName evidence="2">Helix-turn-helix transcriptional regulator</fullName>
    </submittedName>
</protein>
<dbReference type="GO" id="GO:0006355">
    <property type="term" value="P:regulation of DNA-templated transcription"/>
    <property type="evidence" value="ECO:0007669"/>
    <property type="project" value="InterPro"/>
</dbReference>
<organism evidence="2 3">
    <name type="scientific">Hydrogenophaga borbori</name>
    <dbReference type="NCBI Taxonomy" id="2294117"/>
    <lineage>
        <taxon>Bacteria</taxon>
        <taxon>Pseudomonadati</taxon>
        <taxon>Pseudomonadota</taxon>
        <taxon>Betaproteobacteria</taxon>
        <taxon>Burkholderiales</taxon>
        <taxon>Comamonadaceae</taxon>
        <taxon>Hydrogenophaga</taxon>
    </lineage>
</organism>
<dbReference type="Proteomes" id="UP000261931">
    <property type="component" value="Unassembled WGS sequence"/>
</dbReference>
<dbReference type="SUPFAM" id="SSF46894">
    <property type="entry name" value="C-terminal effector domain of the bipartite response regulators"/>
    <property type="match status" value="1"/>
</dbReference>
<keyword evidence="3" id="KW-1185">Reference proteome</keyword>
<reference evidence="2 3" key="1">
    <citation type="submission" date="2018-08" db="EMBL/GenBank/DDBJ databases">
        <title>Hydrogenophaga sp. LA-38 isolated from sludge.</title>
        <authorList>
            <person name="Im W.-T."/>
        </authorList>
    </citation>
    <scope>NUCLEOTIDE SEQUENCE [LARGE SCALE GENOMIC DNA]</scope>
    <source>
        <strain evidence="2 3">LA-38</strain>
    </source>
</reference>
<sequence length="375" mass="41641">MHRATEALYDAVIDPAAWDDAMRALRALFHSRVEALYCLDLRARALRPVRVEGVERAQIKRFSASFYLPDNPCLKTPELHRPGVVRTDERMLAHLGDPQALRRSTYFNEWLRPQDLAHTMGITPWAEEGLVLNFSLLREPGRGAFGGAEQRRLDRLARHMERAMRMVVKLDTLTQRCSDSTMALDRVEQGMAVLDARGALLQANQAALRLLARGKGFCLRSGRLAAREPQDQARVDALLNACTAGSTRAEPLQPAALVVQGLVLQMTPLRSTRSVFVSPQAAVLVSLSEPLALPLAQARETLSALFGFTRAEARLALSLMDGGGLREAASRARMSYATARWYLKILFQKTGTTRQSELIALLVRVTQSARPLQTH</sequence>
<dbReference type="AlphaFoldDB" id="A0A372ELP7"/>